<keyword evidence="2" id="KW-1185">Reference proteome</keyword>
<evidence type="ECO:0000313" key="1">
    <source>
        <dbReference type="EMBL" id="KAJ9052357.1"/>
    </source>
</evidence>
<reference evidence="1" key="1">
    <citation type="submission" date="2022-04" db="EMBL/GenBank/DDBJ databases">
        <title>Genome of the entomopathogenic fungus Entomophthora muscae.</title>
        <authorList>
            <person name="Elya C."/>
            <person name="Lovett B.R."/>
            <person name="Lee E."/>
            <person name="Macias A.M."/>
            <person name="Hajek A.E."/>
            <person name="De Bivort B.L."/>
            <person name="Kasson M.T."/>
            <person name="De Fine Licht H.H."/>
            <person name="Stajich J.E."/>
        </authorList>
    </citation>
    <scope>NUCLEOTIDE SEQUENCE</scope>
    <source>
        <strain evidence="1">Berkeley</strain>
    </source>
</reference>
<sequence>MEYSNIDNRRRTTITQHNMSIKEILHSYANQLLYSRSYTIFYLSLIILTLVTMILSIVEQSKPSTMFFVLEIIINVAMILEVALRIFALGYAYWDSKSNIFDIILVVVCIITLIIVATSHSKGAKNEEVVETVILGVRNIVQVIRLCVAIRKNKRNLSARENTIDFTSLSSRATNNGSIGQYDNEYSLQQLATSDGFVLDDEDDEDI</sequence>
<gene>
    <name evidence="1" type="ORF">DSO57_1035031</name>
</gene>
<protein>
    <submittedName>
        <fullName evidence="1">Uncharacterized protein</fullName>
    </submittedName>
</protein>
<proteinExistence type="predicted"/>
<comment type="caution">
    <text evidence="1">The sequence shown here is derived from an EMBL/GenBank/DDBJ whole genome shotgun (WGS) entry which is preliminary data.</text>
</comment>
<organism evidence="1 2">
    <name type="scientific">Entomophthora muscae</name>
    <dbReference type="NCBI Taxonomy" id="34485"/>
    <lineage>
        <taxon>Eukaryota</taxon>
        <taxon>Fungi</taxon>
        <taxon>Fungi incertae sedis</taxon>
        <taxon>Zoopagomycota</taxon>
        <taxon>Entomophthoromycotina</taxon>
        <taxon>Entomophthoromycetes</taxon>
        <taxon>Entomophthorales</taxon>
        <taxon>Entomophthoraceae</taxon>
        <taxon>Entomophthora</taxon>
    </lineage>
</organism>
<accession>A0ACC2RQJ7</accession>
<dbReference type="EMBL" id="QTSX02006691">
    <property type="protein sequence ID" value="KAJ9052357.1"/>
    <property type="molecule type" value="Genomic_DNA"/>
</dbReference>
<dbReference type="Proteomes" id="UP001165960">
    <property type="component" value="Unassembled WGS sequence"/>
</dbReference>
<evidence type="ECO:0000313" key="2">
    <source>
        <dbReference type="Proteomes" id="UP001165960"/>
    </source>
</evidence>
<name>A0ACC2RQJ7_9FUNG</name>